<sequence length="108" mass="10456">MTAAAPHPVSAHPASGLPAAPGGALGAIVLACLAGAAIGGGVAVAGHGLLAAFVAAWLSAIVGTVAIPALGLMLRRAPARAAVPADLDAWDADLRQELEAVRASRRVA</sequence>
<keyword evidence="3" id="KW-1185">Reference proteome</keyword>
<dbReference type="EMBL" id="FOQH01000002">
    <property type="protein sequence ID" value="SFH82243.1"/>
    <property type="molecule type" value="Genomic_DNA"/>
</dbReference>
<gene>
    <name evidence="2" type="ORF">SAMN05216258_102411</name>
</gene>
<evidence type="ECO:0000313" key="2">
    <source>
        <dbReference type="EMBL" id="SFH82243.1"/>
    </source>
</evidence>
<accession>A0A1I3D685</accession>
<protein>
    <recommendedName>
        <fullName evidence="4">Holin-X, holin superfamily III</fullName>
    </recommendedName>
</protein>
<keyword evidence="1" id="KW-1133">Transmembrane helix</keyword>
<dbReference type="RefSeq" id="WP_092858439.1">
    <property type="nucleotide sequence ID" value="NZ_FOQH01000002.1"/>
</dbReference>
<keyword evidence="1" id="KW-0472">Membrane</keyword>
<keyword evidence="1" id="KW-0812">Transmembrane</keyword>
<evidence type="ECO:0000256" key="1">
    <source>
        <dbReference type="SAM" id="Phobius"/>
    </source>
</evidence>
<dbReference type="Proteomes" id="UP000199377">
    <property type="component" value="Unassembled WGS sequence"/>
</dbReference>
<evidence type="ECO:0000313" key="3">
    <source>
        <dbReference type="Proteomes" id="UP000199377"/>
    </source>
</evidence>
<dbReference type="AlphaFoldDB" id="A0A1I3D685"/>
<reference evidence="2 3" key="1">
    <citation type="submission" date="2016-10" db="EMBL/GenBank/DDBJ databases">
        <authorList>
            <person name="de Groot N.N."/>
        </authorList>
    </citation>
    <scope>NUCLEOTIDE SEQUENCE [LARGE SCALE GENOMIC DNA]</scope>
    <source>
        <strain evidence="2 3">CGMCC 1.11030</strain>
    </source>
</reference>
<feature type="transmembrane region" description="Helical" evidence="1">
    <location>
        <begin position="24"/>
        <end position="44"/>
    </location>
</feature>
<organism evidence="2 3">
    <name type="scientific">Albimonas pacifica</name>
    <dbReference type="NCBI Taxonomy" id="1114924"/>
    <lineage>
        <taxon>Bacteria</taxon>
        <taxon>Pseudomonadati</taxon>
        <taxon>Pseudomonadota</taxon>
        <taxon>Alphaproteobacteria</taxon>
        <taxon>Rhodobacterales</taxon>
        <taxon>Paracoccaceae</taxon>
        <taxon>Albimonas</taxon>
    </lineage>
</organism>
<feature type="transmembrane region" description="Helical" evidence="1">
    <location>
        <begin position="50"/>
        <end position="74"/>
    </location>
</feature>
<evidence type="ECO:0008006" key="4">
    <source>
        <dbReference type="Google" id="ProtNLM"/>
    </source>
</evidence>
<name>A0A1I3D685_9RHOB</name>
<proteinExistence type="predicted"/>